<sequence length="478" mass="49581">MSRFATSAVVLAAALAAAGCASPGELPERHTLATPAAAGATDTATPWPAERWWTGFGDTTLDGLVERALAGQPSLQVAAARLRQADAAVGVASAARLPQVQGTADLSRQRFTENGMVPAPLAGSIAWNNSAQIGASWELDLFGRERNTIAAAVGQSRAAAAELQAARVLLAANVVAGYVNLGRLVESREVARQSLAQREQILALVRQRIAAGLDTTVELRQAEGLIAQSRVDLEALDEATARARHALAELCGQGPKALEGLSPALAPLHSTPLPAGLPADLMGRRADLVAQRWRVETALREVDVARAQFYPNVSLTAFVGLSSLGLDEFVKAGSRTFGAGPALSLPIFEGGRLRANLGARAAEVDAAVEGYNGALLRALREVADEVAGLQSLERQQRAQAEAGAAADAAFALALQRFQAGLGNFLTVLSAQTNVLAQSRAATDLKARHLASEVALARALGGGWAATDDTLPPPVAAAR</sequence>
<dbReference type="PANTHER" id="PTHR30203">
    <property type="entry name" value="OUTER MEMBRANE CATION EFFLUX PROTEIN"/>
    <property type="match status" value="1"/>
</dbReference>
<feature type="signal peptide" evidence="9">
    <location>
        <begin position="1"/>
        <end position="23"/>
    </location>
</feature>
<keyword evidence="5 9" id="KW-0732">Signal</keyword>
<keyword evidence="3 9" id="KW-1134">Transmembrane beta strand</keyword>
<keyword evidence="4 9" id="KW-0812">Transmembrane</keyword>
<gene>
    <name evidence="10" type="ORF">CKO43_11540</name>
</gene>
<dbReference type="PROSITE" id="PS51257">
    <property type="entry name" value="PROKAR_LIPOPROTEIN"/>
    <property type="match status" value="1"/>
</dbReference>
<dbReference type="InterPro" id="IPR003423">
    <property type="entry name" value="OMP_efflux"/>
</dbReference>
<evidence type="ECO:0000256" key="2">
    <source>
        <dbReference type="ARBA" id="ARBA00007613"/>
    </source>
</evidence>
<dbReference type="EMBL" id="NRRU01000037">
    <property type="protein sequence ID" value="MBK1713410.1"/>
    <property type="molecule type" value="Genomic_DNA"/>
</dbReference>
<evidence type="ECO:0000256" key="1">
    <source>
        <dbReference type="ARBA" id="ARBA00004370"/>
    </source>
</evidence>
<dbReference type="RefSeq" id="WP_200378736.1">
    <property type="nucleotide sequence ID" value="NZ_NRRU01000037.1"/>
</dbReference>
<dbReference type="PANTHER" id="PTHR30203:SF20">
    <property type="entry name" value="MULTIDRUG RESISTANCE OUTER MEMBRANE PROTEIN MDTP-RELATED"/>
    <property type="match status" value="1"/>
</dbReference>
<evidence type="ECO:0000313" key="10">
    <source>
        <dbReference type="EMBL" id="MBK1713410.1"/>
    </source>
</evidence>
<keyword evidence="11" id="KW-1185">Reference proteome</keyword>
<keyword evidence="8 9" id="KW-0449">Lipoprotein</keyword>
<evidence type="ECO:0000256" key="6">
    <source>
        <dbReference type="ARBA" id="ARBA00023136"/>
    </source>
</evidence>
<dbReference type="InterPro" id="IPR010131">
    <property type="entry name" value="MdtP/NodT-like"/>
</dbReference>
<accession>A0ABS1DUV9</accession>
<comment type="caution">
    <text evidence="10">The sequence shown here is derived from an EMBL/GenBank/DDBJ whole genome shotgun (WGS) entry which is preliminary data.</text>
</comment>
<name>A0ABS1DUV9_RUBGE</name>
<evidence type="ECO:0000256" key="5">
    <source>
        <dbReference type="ARBA" id="ARBA00022729"/>
    </source>
</evidence>
<dbReference type="SUPFAM" id="SSF56954">
    <property type="entry name" value="Outer membrane efflux proteins (OEP)"/>
    <property type="match status" value="1"/>
</dbReference>
<evidence type="ECO:0000256" key="4">
    <source>
        <dbReference type="ARBA" id="ARBA00022692"/>
    </source>
</evidence>
<dbReference type="Gene3D" id="2.20.200.10">
    <property type="entry name" value="Outer membrane efflux proteins (OEP)"/>
    <property type="match status" value="1"/>
</dbReference>
<evidence type="ECO:0000256" key="7">
    <source>
        <dbReference type="ARBA" id="ARBA00023139"/>
    </source>
</evidence>
<dbReference type="NCBIfam" id="TIGR01845">
    <property type="entry name" value="outer_NodT"/>
    <property type="match status" value="1"/>
</dbReference>
<comment type="subcellular location">
    <subcellularLocation>
        <location evidence="9">Cell membrane</location>
        <topology evidence="9">Lipid-anchor</topology>
    </subcellularLocation>
    <subcellularLocation>
        <location evidence="1">Membrane</location>
    </subcellularLocation>
</comment>
<reference evidence="10" key="2">
    <citation type="journal article" date="2020" name="Microorganisms">
        <title>Osmotic Adaptation and Compatible Solute Biosynthesis of Phototrophic Bacteria as Revealed from Genome Analyses.</title>
        <authorList>
            <person name="Imhoff J.F."/>
            <person name="Rahn T."/>
            <person name="Kunzel S."/>
            <person name="Keller A."/>
            <person name="Neulinger S.C."/>
        </authorList>
    </citation>
    <scope>NUCLEOTIDE SEQUENCE</scope>
    <source>
        <strain evidence="10">IM 151</strain>
    </source>
</reference>
<evidence type="ECO:0000256" key="9">
    <source>
        <dbReference type="RuleBase" id="RU362097"/>
    </source>
</evidence>
<dbReference type="Proteomes" id="UP001041814">
    <property type="component" value="Unassembled WGS sequence"/>
</dbReference>
<keyword evidence="7 9" id="KW-0564">Palmitate</keyword>
<dbReference type="Gene3D" id="1.20.1600.10">
    <property type="entry name" value="Outer membrane efflux proteins (OEP)"/>
    <property type="match status" value="1"/>
</dbReference>
<evidence type="ECO:0000313" key="11">
    <source>
        <dbReference type="Proteomes" id="UP001041814"/>
    </source>
</evidence>
<reference evidence="10" key="1">
    <citation type="submission" date="2017-08" db="EMBL/GenBank/DDBJ databases">
        <authorList>
            <person name="Imhoff J.F."/>
            <person name="Rahn T."/>
            <person name="Kuenzel S."/>
            <person name="Neulinger S.C."/>
        </authorList>
    </citation>
    <scope>NUCLEOTIDE SEQUENCE</scope>
    <source>
        <strain evidence="10">IM 151</strain>
    </source>
</reference>
<feature type="chain" id="PRO_5044980903" evidence="9">
    <location>
        <begin position="24"/>
        <end position="478"/>
    </location>
</feature>
<evidence type="ECO:0000256" key="8">
    <source>
        <dbReference type="ARBA" id="ARBA00023288"/>
    </source>
</evidence>
<proteinExistence type="inferred from homology"/>
<dbReference type="Pfam" id="PF02321">
    <property type="entry name" value="OEP"/>
    <property type="match status" value="2"/>
</dbReference>
<comment type="similarity">
    <text evidence="2 9">Belongs to the outer membrane factor (OMF) (TC 1.B.17) family.</text>
</comment>
<protein>
    <submittedName>
        <fullName evidence="10">RND transporter</fullName>
    </submittedName>
</protein>
<keyword evidence="6 9" id="KW-0472">Membrane</keyword>
<organism evidence="10 11">
    <name type="scientific">Rubrivivax gelatinosus</name>
    <name type="common">Rhodocyclus gelatinosus</name>
    <name type="synonym">Rhodopseudomonas gelatinosa</name>
    <dbReference type="NCBI Taxonomy" id="28068"/>
    <lineage>
        <taxon>Bacteria</taxon>
        <taxon>Pseudomonadati</taxon>
        <taxon>Pseudomonadota</taxon>
        <taxon>Betaproteobacteria</taxon>
        <taxon>Burkholderiales</taxon>
        <taxon>Sphaerotilaceae</taxon>
        <taxon>Rubrivivax</taxon>
    </lineage>
</organism>
<evidence type="ECO:0000256" key="3">
    <source>
        <dbReference type="ARBA" id="ARBA00022452"/>
    </source>
</evidence>